<evidence type="ECO:0000259" key="3">
    <source>
        <dbReference type="PROSITE" id="PS50103"/>
    </source>
</evidence>
<evidence type="ECO:0000313" key="4">
    <source>
        <dbReference type="Ensembl" id="ENSCINP00000001340.3"/>
    </source>
</evidence>
<keyword evidence="1" id="KW-0479">Metal-binding</keyword>
<evidence type="ECO:0000256" key="2">
    <source>
        <dbReference type="SAM" id="MobiDB-lite"/>
    </source>
</evidence>
<feature type="region of interest" description="Disordered" evidence="2">
    <location>
        <begin position="100"/>
        <end position="140"/>
    </location>
</feature>
<dbReference type="GeneTree" id="ENSGT00520000058756"/>
<dbReference type="InterPro" id="IPR000571">
    <property type="entry name" value="Znf_CCCH"/>
</dbReference>
<dbReference type="GO" id="GO:0005634">
    <property type="term" value="C:nucleus"/>
    <property type="evidence" value="ECO:0000318"/>
    <property type="project" value="GO_Central"/>
</dbReference>
<feature type="zinc finger region" description="C3H1-type" evidence="1">
    <location>
        <begin position="70"/>
        <end position="96"/>
    </location>
</feature>
<dbReference type="HOGENOM" id="CLU_101213_2_0_1"/>
<dbReference type="PROSITE" id="PS50103">
    <property type="entry name" value="ZF_C3H1"/>
    <property type="match status" value="1"/>
</dbReference>
<sequence length="167" mass="19473">MNLLADYDSDSEDEKPKAKVILPSADKVLKSATQSSLFTTRFDKAEQEDREVLEHHVTMVESKDKVTNVGGRKVCWMYRKGRCRFGKKCQMFHDSELREQRTIKRPSNQDQPISFKDDGFQIQTDQSEQPKKKRYGVTNTLAPPNKALAQIKRIKKQEQYFDRTKKT</sequence>
<keyword evidence="5" id="KW-1185">Reference proteome</keyword>
<dbReference type="Gene3D" id="3.30.1370.210">
    <property type="match status" value="1"/>
</dbReference>
<organism evidence="4 5">
    <name type="scientific">Ciona intestinalis</name>
    <name type="common">Transparent sea squirt</name>
    <name type="synonym">Ascidia intestinalis</name>
    <dbReference type="NCBI Taxonomy" id="7719"/>
    <lineage>
        <taxon>Eukaryota</taxon>
        <taxon>Metazoa</taxon>
        <taxon>Chordata</taxon>
        <taxon>Tunicata</taxon>
        <taxon>Ascidiacea</taxon>
        <taxon>Phlebobranchia</taxon>
        <taxon>Cionidae</taxon>
        <taxon>Ciona</taxon>
    </lineage>
</organism>
<accession>F6Q2S6</accession>
<proteinExistence type="predicted"/>
<dbReference type="InParanoid" id="F6Q2S6"/>
<dbReference type="KEGG" id="cin:100177538"/>
<dbReference type="OMA" id="VPPKKYM"/>
<dbReference type="Ensembl" id="ENSCINT00000001340.3">
    <property type="protein sequence ID" value="ENSCINP00000001340.3"/>
    <property type="gene ID" value="ENSCING00000000731.3"/>
</dbReference>
<keyword evidence="1" id="KW-0862">Zinc</keyword>
<dbReference type="GeneID" id="100177538"/>
<keyword evidence="1" id="KW-0863">Zinc-finger</keyword>
<reference evidence="5" key="1">
    <citation type="journal article" date="2002" name="Science">
        <title>The draft genome of Ciona intestinalis: insights into chordate and vertebrate origins.</title>
        <authorList>
            <person name="Dehal P."/>
            <person name="Satou Y."/>
            <person name="Campbell R.K."/>
            <person name="Chapman J."/>
            <person name="Degnan B."/>
            <person name="De Tomaso A."/>
            <person name="Davidson B."/>
            <person name="Di Gregorio A."/>
            <person name="Gelpke M."/>
            <person name="Goodstein D.M."/>
            <person name="Harafuji N."/>
            <person name="Hastings K.E."/>
            <person name="Ho I."/>
            <person name="Hotta K."/>
            <person name="Huang W."/>
            <person name="Kawashima T."/>
            <person name="Lemaire P."/>
            <person name="Martinez D."/>
            <person name="Meinertzhagen I.A."/>
            <person name="Necula S."/>
            <person name="Nonaka M."/>
            <person name="Putnam N."/>
            <person name="Rash S."/>
            <person name="Saiga H."/>
            <person name="Satake M."/>
            <person name="Terry A."/>
            <person name="Yamada L."/>
            <person name="Wang H.G."/>
            <person name="Awazu S."/>
            <person name="Azumi K."/>
            <person name="Boore J."/>
            <person name="Branno M."/>
            <person name="Chin-Bow S."/>
            <person name="DeSantis R."/>
            <person name="Doyle S."/>
            <person name="Francino P."/>
            <person name="Keys D.N."/>
            <person name="Haga S."/>
            <person name="Hayashi H."/>
            <person name="Hino K."/>
            <person name="Imai K.S."/>
            <person name="Inaba K."/>
            <person name="Kano S."/>
            <person name="Kobayashi K."/>
            <person name="Kobayashi M."/>
            <person name="Lee B.I."/>
            <person name="Makabe K.W."/>
            <person name="Manohar C."/>
            <person name="Matassi G."/>
            <person name="Medina M."/>
            <person name="Mochizuki Y."/>
            <person name="Mount S."/>
            <person name="Morishita T."/>
            <person name="Miura S."/>
            <person name="Nakayama A."/>
            <person name="Nishizaka S."/>
            <person name="Nomoto H."/>
            <person name="Ohta F."/>
            <person name="Oishi K."/>
            <person name="Rigoutsos I."/>
            <person name="Sano M."/>
            <person name="Sasaki A."/>
            <person name="Sasakura Y."/>
            <person name="Shoguchi E."/>
            <person name="Shin-i T."/>
            <person name="Spagnuolo A."/>
            <person name="Stainier D."/>
            <person name="Suzuki M.M."/>
            <person name="Tassy O."/>
            <person name="Takatori N."/>
            <person name="Tokuoka M."/>
            <person name="Yagi K."/>
            <person name="Yoshizaki F."/>
            <person name="Wada S."/>
            <person name="Zhang C."/>
            <person name="Hyatt P.D."/>
            <person name="Larimer F."/>
            <person name="Detter C."/>
            <person name="Doggett N."/>
            <person name="Glavina T."/>
            <person name="Hawkins T."/>
            <person name="Richardson P."/>
            <person name="Lucas S."/>
            <person name="Kohara Y."/>
            <person name="Levine M."/>
            <person name="Satoh N."/>
            <person name="Rokhsar D.S."/>
        </authorList>
    </citation>
    <scope>NUCLEOTIDE SEQUENCE [LARGE SCALE GENOMIC DNA]</scope>
</reference>
<dbReference type="GO" id="GO:0008270">
    <property type="term" value="F:zinc ion binding"/>
    <property type="evidence" value="ECO:0007669"/>
    <property type="project" value="UniProtKB-KW"/>
</dbReference>
<feature type="domain" description="C3H1-type" evidence="3">
    <location>
        <begin position="70"/>
        <end position="96"/>
    </location>
</feature>
<protein>
    <submittedName>
        <fullName evidence="4">Uncharacterized LOC100177538</fullName>
    </submittedName>
</protein>
<dbReference type="RefSeq" id="XP_002121597.1">
    <property type="nucleotide sequence ID" value="XM_002121561.4"/>
</dbReference>
<name>F6Q2S6_CIOIN</name>
<reference evidence="4" key="3">
    <citation type="submission" date="2025-09" db="UniProtKB">
        <authorList>
            <consortium name="Ensembl"/>
        </authorList>
    </citation>
    <scope>IDENTIFICATION</scope>
</reference>
<evidence type="ECO:0000256" key="1">
    <source>
        <dbReference type="PROSITE-ProRule" id="PRU00723"/>
    </source>
</evidence>
<gene>
    <name evidence="4" type="primary">LOC100177538</name>
</gene>
<reference evidence="4" key="2">
    <citation type="submission" date="2025-08" db="UniProtKB">
        <authorList>
            <consortium name="Ensembl"/>
        </authorList>
    </citation>
    <scope>IDENTIFICATION</scope>
</reference>
<evidence type="ECO:0000313" key="5">
    <source>
        <dbReference type="Proteomes" id="UP000008144"/>
    </source>
</evidence>
<dbReference type="OrthoDB" id="336321at2759"/>
<dbReference type="AlphaFoldDB" id="F6Q2S6"/>
<accession>A0A1W2W586</accession>
<dbReference type="Proteomes" id="UP000008144">
    <property type="component" value="Unassembled WGS sequence"/>
</dbReference>